<evidence type="ECO:0008006" key="3">
    <source>
        <dbReference type="Google" id="ProtNLM"/>
    </source>
</evidence>
<reference evidence="1 2" key="1">
    <citation type="journal article" date="2011" name="Int. J. Syst. Evol. Microbiol.">
        <title>Allobacillus halotolerans gen. nov., sp. nov. isolated from shrimp paste.</title>
        <authorList>
            <person name="Sheu S.Y."/>
            <person name="Arun A.B."/>
            <person name="Jiang S.R."/>
            <person name="Young C.C."/>
            <person name="Chen W.M."/>
        </authorList>
    </citation>
    <scope>NUCLEOTIDE SEQUENCE [LARGE SCALE GENOMIC DNA]</scope>
    <source>
        <strain evidence="1 2">LMG 24826</strain>
    </source>
</reference>
<dbReference type="EMBL" id="JAHLZF010000027">
    <property type="protein sequence ID" value="MBU6081952.1"/>
    <property type="molecule type" value="Genomic_DNA"/>
</dbReference>
<gene>
    <name evidence="1" type="ORF">KQ486_13090</name>
</gene>
<dbReference type="RefSeq" id="WP_216687900.1">
    <property type="nucleotide sequence ID" value="NZ_CAUPKR010000034.1"/>
</dbReference>
<evidence type="ECO:0000313" key="1">
    <source>
        <dbReference type="EMBL" id="MBU6081952.1"/>
    </source>
</evidence>
<name>A0ABS6GUX2_9BACI</name>
<proteinExistence type="predicted"/>
<accession>A0ABS6GUX2</accession>
<comment type="caution">
    <text evidence="1">The sequence shown here is derived from an EMBL/GenBank/DDBJ whole genome shotgun (WGS) entry which is preliminary data.</text>
</comment>
<organism evidence="1 2">
    <name type="scientific">Allobacillus halotolerans</name>
    <dbReference type="NCBI Taxonomy" id="570278"/>
    <lineage>
        <taxon>Bacteria</taxon>
        <taxon>Bacillati</taxon>
        <taxon>Bacillota</taxon>
        <taxon>Bacilli</taxon>
        <taxon>Bacillales</taxon>
        <taxon>Bacillaceae</taxon>
        <taxon>Allobacillus</taxon>
    </lineage>
</organism>
<protein>
    <recommendedName>
        <fullName evidence="3">Xylose isomerase-like TIM barrel domain-containing protein</fullName>
    </recommendedName>
</protein>
<sequence>MGFGIDGFHSGDFFYEILNLAVEFHWKDIEFSLAAVEFPSLAIELSQQAVELACADIEFRSLAIE</sequence>
<dbReference type="Proteomes" id="UP000812672">
    <property type="component" value="Unassembled WGS sequence"/>
</dbReference>
<keyword evidence="2" id="KW-1185">Reference proteome</keyword>
<evidence type="ECO:0000313" key="2">
    <source>
        <dbReference type="Proteomes" id="UP000812672"/>
    </source>
</evidence>